<dbReference type="EMBL" id="SMKA01000303">
    <property type="protein sequence ID" value="TDC16612.1"/>
    <property type="molecule type" value="Genomic_DNA"/>
</dbReference>
<sequence>MSSRFTEADFGVTHLASLFHQDWRTGGSDRELVSGYVNEMPIPYVRALGEDALALVASGPPAMVATLWECATGSNHRVGVDAALAWFQSIVSISEIRLAGVGQPQIESVDRPDDELRERVIREIDQIVPSLDDAIQENAWKEIPGVVKSLRFCATVVSPDLAFRFLLRAVMEYSCRIEPAQYARLVELGRDFGYGEFVVSRAEYLTRD</sequence>
<organism evidence="1 2">
    <name type="scientific">Kribbella albertanoniae</name>
    <dbReference type="NCBI Taxonomy" id="1266829"/>
    <lineage>
        <taxon>Bacteria</taxon>
        <taxon>Bacillati</taxon>
        <taxon>Actinomycetota</taxon>
        <taxon>Actinomycetes</taxon>
        <taxon>Propionibacteriales</taxon>
        <taxon>Kribbellaceae</taxon>
        <taxon>Kribbella</taxon>
    </lineage>
</organism>
<keyword evidence="2" id="KW-1185">Reference proteome</keyword>
<comment type="caution">
    <text evidence="1">The sequence shown here is derived from an EMBL/GenBank/DDBJ whole genome shotgun (WGS) entry which is preliminary data.</text>
</comment>
<gene>
    <name evidence="1" type="ORF">E1261_38645</name>
</gene>
<evidence type="ECO:0000313" key="1">
    <source>
        <dbReference type="EMBL" id="TDC16612.1"/>
    </source>
</evidence>
<dbReference type="OrthoDB" id="4230162at2"/>
<proteinExistence type="predicted"/>
<dbReference type="RefSeq" id="WP_132414716.1">
    <property type="nucleotide sequence ID" value="NZ_SMKA01000303.1"/>
</dbReference>
<evidence type="ECO:0000313" key="2">
    <source>
        <dbReference type="Proteomes" id="UP000295075"/>
    </source>
</evidence>
<accession>A0A4R4P8R4</accession>
<dbReference type="AlphaFoldDB" id="A0A4R4P8R4"/>
<protein>
    <submittedName>
        <fullName evidence="1">Uncharacterized protein</fullName>
    </submittedName>
</protein>
<name>A0A4R4P8R4_9ACTN</name>
<dbReference type="Proteomes" id="UP000295075">
    <property type="component" value="Unassembled WGS sequence"/>
</dbReference>
<reference evidence="1 2" key="1">
    <citation type="submission" date="2019-03" db="EMBL/GenBank/DDBJ databases">
        <title>Draft genome sequences of novel Actinobacteria.</title>
        <authorList>
            <person name="Sahin N."/>
            <person name="Ay H."/>
            <person name="Saygin H."/>
        </authorList>
    </citation>
    <scope>NUCLEOTIDE SEQUENCE [LARGE SCALE GENOMIC DNA]</scope>
    <source>
        <strain evidence="1 2">JCM 30547</strain>
    </source>
</reference>